<evidence type="ECO:0000313" key="2">
    <source>
        <dbReference type="Proteomes" id="UP000076857"/>
    </source>
</evidence>
<dbReference type="EMBL" id="CP050951">
    <property type="protein sequence ID" value="QJQ09751.1"/>
    <property type="molecule type" value="Genomic_DNA"/>
</dbReference>
<reference evidence="1 2" key="1">
    <citation type="submission" date="2016-04" db="EMBL/GenBank/DDBJ databases">
        <authorList>
            <person name="Qiu J."/>
        </authorList>
    </citation>
    <scope>NUCLEOTIDE SEQUENCE [LARGE SCALE GENOMIC DNA]</scope>
    <source>
        <strain evidence="1 2">JQ581</strain>
    </source>
</reference>
<gene>
    <name evidence="1" type="ORF">A3L25_010060</name>
</gene>
<proteinExistence type="predicted"/>
<evidence type="ECO:0000313" key="1">
    <source>
        <dbReference type="EMBL" id="QJQ09751.1"/>
    </source>
</evidence>
<dbReference type="AlphaFoldDB" id="A0AAP9MZ10"/>
<dbReference type="RefSeq" id="WP_063427190.1">
    <property type="nucleotide sequence ID" value="NZ_CP050951.1"/>
</dbReference>
<name>A0AAP9MZ10_PSEPU</name>
<reference evidence="1 2" key="2">
    <citation type="submission" date="2020-04" db="EMBL/GenBank/DDBJ databases">
        <title>Complete genome sequence of Pseudomonas putida strain JQ581.</title>
        <authorList>
            <person name="Mu Y."/>
        </authorList>
    </citation>
    <scope>NUCLEOTIDE SEQUENCE [LARGE SCALE GENOMIC DNA]</scope>
    <source>
        <strain evidence="1 2">JQ581</strain>
    </source>
</reference>
<accession>A0AAP9MZ10</accession>
<protein>
    <submittedName>
        <fullName evidence="1">Uncharacterized protein</fullName>
    </submittedName>
</protein>
<dbReference type="Proteomes" id="UP000076857">
    <property type="component" value="Chromosome"/>
</dbReference>
<sequence>MASHSFLLTYSVSPYTETDRQHQNQAVRLRQKLNRIEIEEWNKLETVETAFKGVVHLSETTITQKRNEAEDIAWNQIKEVMESLGAYKDTTVHVVMMVQGLGEIIEFKL</sequence>
<organism evidence="1 2">
    <name type="scientific">Pseudomonas putida</name>
    <name type="common">Arthrobacter siderocapsulatus</name>
    <dbReference type="NCBI Taxonomy" id="303"/>
    <lineage>
        <taxon>Bacteria</taxon>
        <taxon>Pseudomonadati</taxon>
        <taxon>Pseudomonadota</taxon>
        <taxon>Gammaproteobacteria</taxon>
        <taxon>Pseudomonadales</taxon>
        <taxon>Pseudomonadaceae</taxon>
        <taxon>Pseudomonas</taxon>
    </lineage>
</organism>